<dbReference type="Pfam" id="PF00622">
    <property type="entry name" value="SPRY"/>
    <property type="match status" value="1"/>
</dbReference>
<keyword evidence="1 3" id="KW-0863">Zinc-finger</keyword>
<dbReference type="OrthoDB" id="9830878at2759"/>
<keyword evidence="4" id="KW-0175">Coiled coil</keyword>
<dbReference type="InterPro" id="IPR013320">
    <property type="entry name" value="ConA-like_dom_sf"/>
</dbReference>
<dbReference type="SMART" id="SM00449">
    <property type="entry name" value="SPRY"/>
    <property type="match status" value="1"/>
</dbReference>
<dbReference type="PROSITE" id="PS50188">
    <property type="entry name" value="B302_SPRY"/>
    <property type="match status" value="1"/>
</dbReference>
<protein>
    <submittedName>
        <fullName evidence="8">Probable E3 ubiquitin-protein ligase TRIML2</fullName>
    </submittedName>
</protein>
<dbReference type="InterPro" id="IPR000315">
    <property type="entry name" value="Znf_B-box"/>
</dbReference>
<feature type="coiled-coil region" evidence="4">
    <location>
        <begin position="152"/>
        <end position="193"/>
    </location>
</feature>
<dbReference type="InParanoid" id="A0A1S3W458"/>
<evidence type="ECO:0000256" key="2">
    <source>
        <dbReference type="ARBA" id="ARBA00022833"/>
    </source>
</evidence>
<dbReference type="GO" id="GO:0008270">
    <property type="term" value="F:zinc ion binding"/>
    <property type="evidence" value="ECO:0007669"/>
    <property type="project" value="UniProtKB-KW"/>
</dbReference>
<evidence type="ECO:0000259" key="6">
    <source>
        <dbReference type="PROSITE" id="PS50188"/>
    </source>
</evidence>
<sequence>MPKKLRTQLKQELSEDAICEKHLETMQLFCADDQVTLCEKCFISQEHKHHTVYTIQEAAKYYRRSFQKKLNKVEEKLEVVKNILTGEKERMIMIQEEEQNFEEMIESENKMVFQLTFEIYQMNFLNQQSNQTLGESCTYPLTLFDKELEKSQEILQKLHNWAKENMDKLEKNEVRLSKQLHRLQQIRAELKKKCGEPSVVMLQNARHFLERGESLVYQSVDFKCTTDLNFIQITGLSKLLKEFQRPITLDPKTAHHYLTLSKDLKSVKLRNVQQDGPDNSRRLDFSCTVLGMERFTSGKHYWEVDVEKATKWQLGLYEEPPHSSSEDDTHKASGKKFLLTRSMFGISCTFWVFPPLKKVSLTGQMNKIGIFLYYESGYISFYDATHGCFIYAFSNLTFHGAIRPFFSLCISNGDTGSDSLGICFSQDSACNVAVNPPSSLV</sequence>
<dbReference type="Gene3D" id="2.60.120.920">
    <property type="match status" value="1"/>
</dbReference>
<dbReference type="InterPro" id="IPR003879">
    <property type="entry name" value="Butyrophylin_SPRY"/>
</dbReference>
<keyword evidence="7" id="KW-1185">Reference proteome</keyword>
<dbReference type="GeneID" id="107522245"/>
<dbReference type="Proteomes" id="UP001652624">
    <property type="component" value="Chromosome 2"/>
</dbReference>
<accession>A0A1S3W458</accession>
<dbReference type="InterPro" id="IPR050143">
    <property type="entry name" value="TRIM/RBCC"/>
</dbReference>
<reference evidence="8" key="2">
    <citation type="submission" date="2025-08" db="UniProtKB">
        <authorList>
            <consortium name="RefSeq"/>
        </authorList>
    </citation>
    <scope>IDENTIFICATION</scope>
</reference>
<dbReference type="FunFam" id="2.60.120.920:FF:000004">
    <property type="entry name" value="Butyrophilin subfamily 1 member A1"/>
    <property type="match status" value="1"/>
</dbReference>
<gene>
    <name evidence="8" type="primary">TRIML2</name>
</gene>
<feature type="coiled-coil region" evidence="4">
    <location>
        <begin position="63"/>
        <end position="90"/>
    </location>
</feature>
<dbReference type="SUPFAM" id="SSF49899">
    <property type="entry name" value="Concanavalin A-like lectins/glucanases"/>
    <property type="match status" value="1"/>
</dbReference>
<dbReference type="Pfam" id="PF13765">
    <property type="entry name" value="PRY"/>
    <property type="match status" value="1"/>
</dbReference>
<feature type="domain" description="B30.2/SPRY" evidence="6">
    <location>
        <begin position="227"/>
        <end position="429"/>
    </location>
</feature>
<dbReference type="FunCoup" id="A0A1S3W458">
    <property type="interactions" value="3"/>
</dbReference>
<evidence type="ECO:0000256" key="1">
    <source>
        <dbReference type="ARBA" id="ARBA00022771"/>
    </source>
</evidence>
<dbReference type="InterPro" id="IPR043136">
    <property type="entry name" value="B30.2/SPRY_sf"/>
</dbReference>
<reference evidence="7" key="1">
    <citation type="submission" date="2025-05" db="UniProtKB">
        <authorList>
            <consortium name="RefSeq"/>
        </authorList>
    </citation>
    <scope>NUCLEOTIDE SEQUENCE [LARGE SCALE GENOMIC DNA]</scope>
</reference>
<keyword evidence="2" id="KW-0862">Zinc</keyword>
<dbReference type="PROSITE" id="PS50119">
    <property type="entry name" value="ZF_BBOX"/>
    <property type="match status" value="1"/>
</dbReference>
<dbReference type="InterPro" id="IPR001870">
    <property type="entry name" value="B30.2/SPRY"/>
</dbReference>
<evidence type="ECO:0000313" key="8">
    <source>
        <dbReference type="RefSeq" id="XP_016041288.1"/>
    </source>
</evidence>
<dbReference type="SUPFAM" id="SSF57845">
    <property type="entry name" value="B-box zinc-binding domain"/>
    <property type="match status" value="1"/>
</dbReference>
<dbReference type="InterPro" id="IPR003877">
    <property type="entry name" value="SPRY_dom"/>
</dbReference>
<keyword evidence="1 3" id="KW-0479">Metal-binding</keyword>
<feature type="domain" description="B box-type" evidence="5">
    <location>
        <begin position="14"/>
        <end position="55"/>
    </location>
</feature>
<dbReference type="SMART" id="SM00589">
    <property type="entry name" value="PRY"/>
    <property type="match status" value="1"/>
</dbReference>
<dbReference type="SMART" id="SM00336">
    <property type="entry name" value="BBOX"/>
    <property type="match status" value="1"/>
</dbReference>
<name>A0A1S3W458_ERIEU</name>
<dbReference type="Pfam" id="PF00643">
    <property type="entry name" value="zf-B_box"/>
    <property type="match status" value="1"/>
</dbReference>
<dbReference type="AlphaFoldDB" id="A0A1S3W458"/>
<organism evidence="7 8">
    <name type="scientific">Erinaceus europaeus</name>
    <name type="common">Western European hedgehog</name>
    <dbReference type="NCBI Taxonomy" id="9365"/>
    <lineage>
        <taxon>Eukaryota</taxon>
        <taxon>Metazoa</taxon>
        <taxon>Chordata</taxon>
        <taxon>Craniata</taxon>
        <taxon>Vertebrata</taxon>
        <taxon>Euteleostomi</taxon>
        <taxon>Mammalia</taxon>
        <taxon>Eutheria</taxon>
        <taxon>Laurasiatheria</taxon>
        <taxon>Eulipotyphla</taxon>
        <taxon>Erinaceidae</taxon>
        <taxon>Erinaceinae</taxon>
        <taxon>Erinaceus</taxon>
    </lineage>
</organism>
<dbReference type="Gene3D" id="3.30.160.60">
    <property type="entry name" value="Classic Zinc Finger"/>
    <property type="match status" value="1"/>
</dbReference>
<evidence type="ECO:0000256" key="4">
    <source>
        <dbReference type="SAM" id="Coils"/>
    </source>
</evidence>
<dbReference type="InterPro" id="IPR006574">
    <property type="entry name" value="PRY"/>
</dbReference>
<evidence type="ECO:0000313" key="7">
    <source>
        <dbReference type="Proteomes" id="UP001652624"/>
    </source>
</evidence>
<dbReference type="PANTHER" id="PTHR24103">
    <property type="entry name" value="E3 UBIQUITIN-PROTEIN LIGASE TRIM"/>
    <property type="match status" value="1"/>
</dbReference>
<evidence type="ECO:0000259" key="5">
    <source>
        <dbReference type="PROSITE" id="PS50119"/>
    </source>
</evidence>
<evidence type="ECO:0000256" key="3">
    <source>
        <dbReference type="PROSITE-ProRule" id="PRU00024"/>
    </source>
</evidence>
<dbReference type="RefSeq" id="XP_016041288.1">
    <property type="nucleotide sequence ID" value="XM_016185802.1"/>
</dbReference>
<dbReference type="CTD" id="205860"/>
<dbReference type="PRINTS" id="PR01407">
    <property type="entry name" value="BUTYPHLNCDUF"/>
</dbReference>
<proteinExistence type="predicted"/>